<evidence type="ECO:0000313" key="11">
    <source>
        <dbReference type="Proteomes" id="UP000245657"/>
    </source>
</evidence>
<keyword evidence="4" id="KW-0963">Cytoplasm</keyword>
<dbReference type="InterPro" id="IPR002125">
    <property type="entry name" value="CMP_dCMP_dom"/>
</dbReference>
<evidence type="ECO:0000256" key="1">
    <source>
        <dbReference type="ARBA" id="ARBA00001947"/>
    </source>
</evidence>
<keyword evidence="7" id="KW-0862">Zinc</keyword>
<keyword evidence="5" id="KW-0479">Metal-binding</keyword>
<reference evidence="10 11" key="1">
    <citation type="submission" date="2018-05" db="EMBL/GenBank/DDBJ databases">
        <title>Draft genome of Methanospirillum lacunae Ki8-1.</title>
        <authorList>
            <person name="Dueholm M.S."/>
            <person name="Nielsen P.H."/>
            <person name="Bakmann L.F."/>
            <person name="Otzen D.E."/>
        </authorList>
    </citation>
    <scope>NUCLEOTIDE SEQUENCE [LARGE SCALE GENOMIC DNA]</scope>
    <source>
        <strain evidence="10 11">Ki8-1</strain>
    </source>
</reference>
<evidence type="ECO:0000256" key="2">
    <source>
        <dbReference type="ARBA" id="ARBA00004496"/>
    </source>
</evidence>
<evidence type="ECO:0000256" key="3">
    <source>
        <dbReference type="ARBA" id="ARBA00011738"/>
    </source>
</evidence>
<evidence type="ECO:0000256" key="8">
    <source>
        <dbReference type="ARBA" id="ARBA00060693"/>
    </source>
</evidence>
<dbReference type="PANTHER" id="PTHR11079:SF190">
    <property type="entry name" value="CYTOSINE DEAMINASE"/>
    <property type="match status" value="1"/>
</dbReference>
<dbReference type="InterPro" id="IPR016193">
    <property type="entry name" value="Cytidine_deaminase-like"/>
</dbReference>
<keyword evidence="11" id="KW-1185">Reference proteome</keyword>
<gene>
    <name evidence="10" type="ORF">DK846_00850</name>
</gene>
<comment type="subunit">
    <text evidence="3">Homodimer.</text>
</comment>
<evidence type="ECO:0000313" key="10">
    <source>
        <dbReference type="EMBL" id="PWR74479.1"/>
    </source>
</evidence>
<accession>A0A2V2N3U5</accession>
<evidence type="ECO:0000256" key="6">
    <source>
        <dbReference type="ARBA" id="ARBA00022801"/>
    </source>
</evidence>
<evidence type="ECO:0000259" key="9">
    <source>
        <dbReference type="PROSITE" id="PS51747"/>
    </source>
</evidence>
<dbReference type="GO" id="GO:0005737">
    <property type="term" value="C:cytoplasm"/>
    <property type="evidence" value="ECO:0007669"/>
    <property type="project" value="UniProtKB-SubCell"/>
</dbReference>
<dbReference type="OrthoDB" id="7284at2157"/>
<protein>
    <submittedName>
        <fullName evidence="10">Nucleoside deaminase</fullName>
    </submittedName>
</protein>
<sequence length="140" mass="15485">MEEAICEAEKGLSEGGIPIGAVLVKNGTIIGRGHNRRVQNDDPMIHAEIDCLRNTGRIGSYKDCILYSTLMPCFLCAGAVVQFQIPTVIVGESQTFEGAEVFMRSHGIRVTNLNNLRCISMMKRFILDNPDLWNEDIGTL</sequence>
<dbReference type="Gene3D" id="3.40.140.10">
    <property type="entry name" value="Cytidine Deaminase, domain 2"/>
    <property type="match status" value="1"/>
</dbReference>
<evidence type="ECO:0000256" key="7">
    <source>
        <dbReference type="ARBA" id="ARBA00022833"/>
    </source>
</evidence>
<dbReference type="CDD" id="cd01285">
    <property type="entry name" value="nucleoside_deaminase"/>
    <property type="match status" value="1"/>
</dbReference>
<dbReference type="AlphaFoldDB" id="A0A2V2N3U5"/>
<dbReference type="FunFam" id="3.40.140.10:FF:000016">
    <property type="entry name" value="Cytosine deaminase"/>
    <property type="match status" value="1"/>
</dbReference>
<organism evidence="10 11">
    <name type="scientific">Methanospirillum lacunae</name>
    <dbReference type="NCBI Taxonomy" id="668570"/>
    <lineage>
        <taxon>Archaea</taxon>
        <taxon>Methanobacteriati</taxon>
        <taxon>Methanobacteriota</taxon>
        <taxon>Stenosarchaea group</taxon>
        <taxon>Methanomicrobia</taxon>
        <taxon>Methanomicrobiales</taxon>
        <taxon>Methanospirillaceae</taxon>
        <taxon>Methanospirillum</taxon>
    </lineage>
</organism>
<evidence type="ECO:0000256" key="4">
    <source>
        <dbReference type="ARBA" id="ARBA00022490"/>
    </source>
</evidence>
<dbReference type="GO" id="GO:0072527">
    <property type="term" value="P:pyrimidine-containing compound metabolic process"/>
    <property type="evidence" value="ECO:0007669"/>
    <property type="project" value="UniProtKB-ARBA"/>
</dbReference>
<dbReference type="Pfam" id="PF00383">
    <property type="entry name" value="dCMP_cyt_deam_1"/>
    <property type="match status" value="1"/>
</dbReference>
<comment type="pathway">
    <text evidence="8">Pyrimidine metabolism.</text>
</comment>
<comment type="caution">
    <text evidence="10">The sequence shown here is derived from an EMBL/GenBank/DDBJ whole genome shotgun (WGS) entry which is preliminary data.</text>
</comment>
<comment type="subcellular location">
    <subcellularLocation>
        <location evidence="2">Cytoplasm</location>
    </subcellularLocation>
</comment>
<dbReference type="GO" id="GO:0055086">
    <property type="term" value="P:nucleobase-containing small molecule metabolic process"/>
    <property type="evidence" value="ECO:0007669"/>
    <property type="project" value="UniProtKB-ARBA"/>
</dbReference>
<dbReference type="PANTHER" id="PTHR11079">
    <property type="entry name" value="CYTOSINE DEAMINASE FAMILY MEMBER"/>
    <property type="match status" value="1"/>
</dbReference>
<proteinExistence type="predicted"/>
<dbReference type="PROSITE" id="PS51747">
    <property type="entry name" value="CYT_DCMP_DEAMINASES_2"/>
    <property type="match status" value="1"/>
</dbReference>
<name>A0A2V2N3U5_9EURY</name>
<dbReference type="GO" id="GO:0046872">
    <property type="term" value="F:metal ion binding"/>
    <property type="evidence" value="ECO:0007669"/>
    <property type="project" value="UniProtKB-KW"/>
</dbReference>
<evidence type="ECO:0000256" key="5">
    <source>
        <dbReference type="ARBA" id="ARBA00022723"/>
    </source>
</evidence>
<dbReference type="Proteomes" id="UP000245657">
    <property type="component" value="Unassembled WGS sequence"/>
</dbReference>
<dbReference type="SUPFAM" id="SSF53927">
    <property type="entry name" value="Cytidine deaminase-like"/>
    <property type="match status" value="1"/>
</dbReference>
<dbReference type="GO" id="GO:0008835">
    <property type="term" value="F:diaminohydroxyphosphoribosylaminopyrimidine deaminase activity"/>
    <property type="evidence" value="ECO:0007669"/>
    <property type="project" value="TreeGrafter"/>
</dbReference>
<dbReference type="EMBL" id="QGMY01000002">
    <property type="protein sequence ID" value="PWR74479.1"/>
    <property type="molecule type" value="Genomic_DNA"/>
</dbReference>
<keyword evidence="6" id="KW-0378">Hydrolase</keyword>
<comment type="cofactor">
    <cofactor evidence="1">
        <name>Zn(2+)</name>
        <dbReference type="ChEBI" id="CHEBI:29105"/>
    </cofactor>
</comment>
<feature type="domain" description="CMP/dCMP-type deaminase" evidence="9">
    <location>
        <begin position="1"/>
        <end position="102"/>
    </location>
</feature>